<sequence length="132" mass="13771">TPGLKQSAHLSFPKCWDDSLAPSPRLECSGAISAHYNLHLRGSSNSPSSASQVVGTTGTCHHAQLIFFFTFLVETGFCHVGQAGLELLTSGDPLASPSPSAGITGMSHCALWGQCPFPQVLSSSTEHTCSSP</sequence>
<evidence type="ECO:0000313" key="1">
    <source>
        <dbReference type="Ensembl" id="ENSMMUP00000076731.1"/>
    </source>
</evidence>
<keyword evidence="2" id="KW-1185">Reference proteome</keyword>
<dbReference type="VEuPathDB" id="HostDB:ENSMMUG00000064716"/>
<dbReference type="InParanoid" id="A0A5F8AH48"/>
<dbReference type="Bgee" id="ENSMMUG00000064716">
    <property type="expression patterns" value="Expressed in fibroblast and 17 other cell types or tissues"/>
</dbReference>
<protein>
    <submittedName>
        <fullName evidence="1">Uncharacterized protein</fullName>
    </submittedName>
</protein>
<name>A0A5F8AH48_MACMU</name>
<dbReference type="Ensembl" id="ENSMMUT00000079533.1">
    <property type="protein sequence ID" value="ENSMMUP00000076731.1"/>
    <property type="gene ID" value="ENSMMUG00000064716.1"/>
</dbReference>
<dbReference type="PANTHER" id="PTHR12138:SF133">
    <property type="entry name" value="SECRETED PROTEIN"/>
    <property type="match status" value="1"/>
</dbReference>
<organism evidence="1 2">
    <name type="scientific">Macaca mulatta</name>
    <name type="common">Rhesus macaque</name>
    <dbReference type="NCBI Taxonomy" id="9544"/>
    <lineage>
        <taxon>Eukaryota</taxon>
        <taxon>Metazoa</taxon>
        <taxon>Chordata</taxon>
        <taxon>Craniata</taxon>
        <taxon>Vertebrata</taxon>
        <taxon>Euteleostomi</taxon>
        <taxon>Mammalia</taxon>
        <taxon>Eutheria</taxon>
        <taxon>Euarchontoglires</taxon>
        <taxon>Primates</taxon>
        <taxon>Haplorrhini</taxon>
        <taxon>Catarrhini</taxon>
        <taxon>Cercopithecidae</taxon>
        <taxon>Cercopithecinae</taxon>
        <taxon>Macaca</taxon>
    </lineage>
</organism>
<accession>A0A5F8AH48</accession>
<evidence type="ECO:0000313" key="2">
    <source>
        <dbReference type="Proteomes" id="UP000006718"/>
    </source>
</evidence>
<dbReference type="PRINTS" id="PR02045">
    <property type="entry name" value="F138DOMAIN"/>
</dbReference>
<reference evidence="1" key="3">
    <citation type="submission" date="2025-08" db="UniProtKB">
        <authorList>
            <consortium name="Ensembl"/>
        </authorList>
    </citation>
    <scope>IDENTIFICATION</scope>
    <source>
        <strain evidence="1">17573</strain>
    </source>
</reference>
<reference evidence="1" key="4">
    <citation type="submission" date="2025-09" db="UniProtKB">
        <authorList>
            <consortium name="Ensembl"/>
        </authorList>
    </citation>
    <scope>IDENTIFICATION</scope>
    <source>
        <strain evidence="1">17573</strain>
    </source>
</reference>
<reference evidence="2" key="1">
    <citation type="journal article" date="2007" name="Science">
        <title>Evolutionary and biomedical insights from the rhesus macaque genome.</title>
        <authorList>
            <person name="Gibbs R.A."/>
            <person name="Rogers J."/>
            <person name="Katze M.G."/>
            <person name="Bumgarner R."/>
            <person name="Weinstock G.M."/>
            <person name="Mardis E.R."/>
            <person name="Remington K.A."/>
            <person name="Strausberg R.L."/>
            <person name="Venter J.C."/>
            <person name="Wilson R.K."/>
            <person name="Batzer M.A."/>
            <person name="Bustamante C.D."/>
            <person name="Eichler E.E."/>
            <person name="Hahn M.W."/>
            <person name="Hardison R.C."/>
            <person name="Makova K.D."/>
            <person name="Miller W."/>
            <person name="Milosavljevic A."/>
            <person name="Palermo R.E."/>
            <person name="Siepel A."/>
            <person name="Sikela J.M."/>
            <person name="Attaway T."/>
            <person name="Bell S."/>
            <person name="Bernard K.E."/>
            <person name="Buhay C.J."/>
            <person name="Chandrabose M.N."/>
            <person name="Dao M."/>
            <person name="Davis C."/>
            <person name="Delehaunty K.D."/>
            <person name="Ding Y."/>
            <person name="Dinh H.H."/>
            <person name="Dugan-Rocha S."/>
            <person name="Fulton L.A."/>
            <person name="Gabisi R.A."/>
            <person name="Garner T.T."/>
            <person name="Godfrey J."/>
            <person name="Hawes A.C."/>
            <person name="Hernandez J."/>
            <person name="Hines S."/>
            <person name="Holder M."/>
            <person name="Hume J."/>
            <person name="Jhangiani S.N."/>
            <person name="Joshi V."/>
            <person name="Khan Z.M."/>
            <person name="Kirkness E.F."/>
            <person name="Cree A."/>
            <person name="Fowler R.G."/>
            <person name="Lee S."/>
            <person name="Lewis L.R."/>
            <person name="Li Z."/>
            <person name="Liu Y.-S."/>
            <person name="Moore S.M."/>
            <person name="Muzny D."/>
            <person name="Nazareth L.V."/>
            <person name="Ngo D.N."/>
            <person name="Okwuonu G.O."/>
            <person name="Pai G."/>
            <person name="Parker D."/>
            <person name="Paul H.A."/>
            <person name="Pfannkoch C."/>
            <person name="Pohl C.S."/>
            <person name="Rogers Y.-H.C."/>
            <person name="Ruiz S.J."/>
            <person name="Sabo A."/>
            <person name="Santibanez J."/>
            <person name="Schneider B.W."/>
            <person name="Smith S.M."/>
            <person name="Sodergren E."/>
            <person name="Svatek A.F."/>
            <person name="Utterback T.R."/>
            <person name="Vattathil S."/>
            <person name="Warren W."/>
            <person name="White C.S."/>
            <person name="Chinwalla A.T."/>
            <person name="Feng Y."/>
            <person name="Halpern A.L."/>
            <person name="Hillier L.W."/>
            <person name="Huang X."/>
            <person name="Minx P."/>
            <person name="Nelson J.O."/>
            <person name="Pepin K.H."/>
            <person name="Qin X."/>
            <person name="Sutton G.G."/>
            <person name="Venter E."/>
            <person name="Walenz B.P."/>
            <person name="Wallis J.W."/>
            <person name="Worley K.C."/>
            <person name="Yang S.-P."/>
            <person name="Jones S.M."/>
            <person name="Marra M.A."/>
            <person name="Rocchi M."/>
            <person name="Schein J.E."/>
            <person name="Baertsch R."/>
            <person name="Clarke L."/>
            <person name="Csuros M."/>
            <person name="Glasscock J."/>
            <person name="Harris R.A."/>
            <person name="Havlak P."/>
            <person name="Jackson A.R."/>
            <person name="Jiang H."/>
            <person name="Liu Y."/>
            <person name="Messina D.N."/>
            <person name="Shen Y."/>
            <person name="Song H.X.-Z."/>
            <person name="Wylie T."/>
            <person name="Zhang L."/>
            <person name="Birney E."/>
            <person name="Han K."/>
            <person name="Konkel M.K."/>
            <person name="Lee J."/>
            <person name="Smit A.F.A."/>
            <person name="Ullmer B."/>
            <person name="Wang H."/>
            <person name="Xing J."/>
            <person name="Burhans R."/>
            <person name="Cheng Z."/>
            <person name="Karro J.E."/>
            <person name="Ma J."/>
            <person name="Raney B."/>
            <person name="She X."/>
            <person name="Cox M.J."/>
            <person name="Demuth J.P."/>
            <person name="Dumas L.J."/>
            <person name="Han S.-G."/>
            <person name="Hopkins J."/>
            <person name="Karimpour-Fard A."/>
            <person name="Kim Y.H."/>
            <person name="Pollack J.R."/>
            <person name="Vinar T."/>
            <person name="Addo-Quaye C."/>
            <person name="Degenhardt J."/>
            <person name="Denby A."/>
            <person name="Hubisz M.J."/>
            <person name="Indap A."/>
            <person name="Kosiol C."/>
            <person name="Lahn B.T."/>
            <person name="Lawson H.A."/>
            <person name="Marklein A."/>
            <person name="Nielsen R."/>
            <person name="Vallender E.J."/>
            <person name="Clark A.G."/>
            <person name="Ferguson B."/>
            <person name="Hernandez R.D."/>
            <person name="Hirani K."/>
            <person name="Kehrer-Sawatzki H."/>
            <person name="Kolb J."/>
            <person name="Patil S."/>
            <person name="Pu L.-L."/>
            <person name="Ren Y."/>
            <person name="Smith D.G."/>
            <person name="Wheeler D.A."/>
            <person name="Schenck I."/>
            <person name="Ball E.V."/>
            <person name="Chen R."/>
            <person name="Cooper D.N."/>
            <person name="Giardine B."/>
            <person name="Hsu F."/>
            <person name="Kent W.J."/>
            <person name="Lesk A."/>
            <person name="Nelson D.L."/>
            <person name="O'brien W.E."/>
            <person name="Pruefer K."/>
            <person name="Stenson P.D."/>
            <person name="Wallace J.C."/>
            <person name="Ke H."/>
            <person name="Liu X.-M."/>
            <person name="Wang P."/>
            <person name="Xiang A.P."/>
            <person name="Yang F."/>
            <person name="Barber G.P."/>
            <person name="Haussler D."/>
            <person name="Karolchik D."/>
            <person name="Kern A.D."/>
            <person name="Kuhn R.M."/>
            <person name="Smith K.E."/>
            <person name="Zwieg A.S."/>
        </authorList>
    </citation>
    <scope>NUCLEOTIDE SEQUENCE [LARGE SCALE GENOMIC DNA]</scope>
    <source>
        <strain evidence="2">17573</strain>
    </source>
</reference>
<dbReference type="Proteomes" id="UP000006718">
    <property type="component" value="Chromosome 3"/>
</dbReference>
<dbReference type="PANTHER" id="PTHR12138">
    <property type="entry name" value="PRIMATE-EXPANDED PROTEIN FAMILY"/>
    <property type="match status" value="1"/>
</dbReference>
<dbReference type="GeneTree" id="ENSGT01150000286943"/>
<reference evidence="1" key="2">
    <citation type="submission" date="2019-01" db="EMBL/GenBank/DDBJ databases">
        <authorList>
            <person name="Graves T."/>
            <person name="Eichler E.E."/>
            <person name="Wilson R.K."/>
        </authorList>
    </citation>
    <scope>NUCLEOTIDE SEQUENCE [LARGE SCALE GENOMIC DNA]</scope>
    <source>
        <strain evidence="1">17573</strain>
    </source>
</reference>
<dbReference type="AlphaFoldDB" id="A0A5F8AH48"/>
<proteinExistence type="predicted"/>